<dbReference type="GO" id="GO:0016831">
    <property type="term" value="F:carboxy-lyase activity"/>
    <property type="evidence" value="ECO:0007669"/>
    <property type="project" value="InterPro"/>
</dbReference>
<evidence type="ECO:0000313" key="4">
    <source>
        <dbReference type="Proteomes" id="UP000093514"/>
    </source>
</evidence>
<dbReference type="GO" id="GO:0005737">
    <property type="term" value="C:cytoplasm"/>
    <property type="evidence" value="ECO:0007669"/>
    <property type="project" value="TreeGrafter"/>
</dbReference>
<keyword evidence="4" id="KW-1185">Reference proteome</keyword>
<dbReference type="AlphaFoldDB" id="A0A1C0A6H7"/>
<name>A0A1C0A6H7_9FIRM</name>
<dbReference type="GO" id="GO:0016787">
    <property type="term" value="F:hydrolase activity"/>
    <property type="evidence" value="ECO:0007669"/>
    <property type="project" value="InterPro"/>
</dbReference>
<evidence type="ECO:0000313" key="3">
    <source>
        <dbReference type="EMBL" id="OCL25744.1"/>
    </source>
</evidence>
<sequence>MIIDSHLHFGQIRKFNMPQEMLLKSLERYNIDFGIVSNIEGCEFDSKMEFILEKQLSQMRVNVKTLDLVKRYLNKLKGQFWIKPYTESFTKEVAEFMLENKDYFVGFKMHPYHSNMKISDERCKEYLEFANKHGFSFAVHTAGDNNSDPYHVYQVAKEYPNINFIMVHMGLGTDNSKAIELITKLDNLYGDATWVNFDRVVEAIKKCGSDKILFGTDAPIDGIDTYQKYEDIMRSKGILTEEEYNNLFELNAKRIFRLD</sequence>
<organism evidence="3 4">
    <name type="scientific">Orenia metallireducens</name>
    <dbReference type="NCBI Taxonomy" id="1413210"/>
    <lineage>
        <taxon>Bacteria</taxon>
        <taxon>Bacillati</taxon>
        <taxon>Bacillota</taxon>
        <taxon>Clostridia</taxon>
        <taxon>Halanaerobiales</taxon>
        <taxon>Halobacteroidaceae</taxon>
        <taxon>Orenia</taxon>
    </lineage>
</organism>
<dbReference type="RefSeq" id="WP_068719654.1">
    <property type="nucleotide sequence ID" value="NZ_LWDV01000010.1"/>
</dbReference>
<protein>
    <recommendedName>
        <fullName evidence="2">Amidohydrolase-related domain-containing protein</fullName>
    </recommendedName>
</protein>
<dbReference type="OrthoDB" id="9771932at2"/>
<dbReference type="InterPro" id="IPR032466">
    <property type="entry name" value="Metal_Hydrolase"/>
</dbReference>
<evidence type="ECO:0000256" key="1">
    <source>
        <dbReference type="ARBA" id="ARBA00023239"/>
    </source>
</evidence>
<reference evidence="3 4" key="2">
    <citation type="submission" date="2016-08" db="EMBL/GenBank/DDBJ databases">
        <title>Orenia metallireducens sp. nov. strain Z6, a Novel Metal-reducing Firmicute from the Deep Subsurface.</title>
        <authorList>
            <person name="Maxim B.I."/>
            <person name="Kenneth K."/>
            <person name="Flynn T.M."/>
            <person name="Oloughlin E.J."/>
            <person name="Locke R.A."/>
            <person name="Weber J.R."/>
            <person name="Egan S.M."/>
            <person name="Mackie R.I."/>
            <person name="Cann I.K."/>
        </authorList>
    </citation>
    <scope>NUCLEOTIDE SEQUENCE [LARGE SCALE GENOMIC DNA]</scope>
    <source>
        <strain evidence="3 4">Z6</strain>
    </source>
</reference>
<dbReference type="Proteomes" id="UP000093514">
    <property type="component" value="Unassembled WGS sequence"/>
</dbReference>
<keyword evidence="1" id="KW-0456">Lyase</keyword>
<accession>A0A1C0A6H7</accession>
<reference evidence="4" key="1">
    <citation type="submission" date="2016-07" db="EMBL/GenBank/DDBJ databases">
        <authorList>
            <person name="Florea S."/>
            <person name="Webb J.S."/>
            <person name="Jaromczyk J."/>
            <person name="Schardl C.L."/>
        </authorList>
    </citation>
    <scope>NUCLEOTIDE SEQUENCE [LARGE SCALE GENOMIC DNA]</scope>
    <source>
        <strain evidence="4">Z6</strain>
    </source>
</reference>
<dbReference type="InterPro" id="IPR006680">
    <property type="entry name" value="Amidohydro-rel"/>
</dbReference>
<dbReference type="EMBL" id="LWDV01000010">
    <property type="protein sequence ID" value="OCL25744.1"/>
    <property type="molecule type" value="Genomic_DNA"/>
</dbReference>
<dbReference type="GO" id="GO:0019748">
    <property type="term" value="P:secondary metabolic process"/>
    <property type="evidence" value="ECO:0007669"/>
    <property type="project" value="TreeGrafter"/>
</dbReference>
<dbReference type="SUPFAM" id="SSF51556">
    <property type="entry name" value="Metallo-dependent hydrolases"/>
    <property type="match status" value="1"/>
</dbReference>
<dbReference type="Gene3D" id="3.20.20.140">
    <property type="entry name" value="Metal-dependent hydrolases"/>
    <property type="match status" value="1"/>
</dbReference>
<evidence type="ECO:0000259" key="2">
    <source>
        <dbReference type="Pfam" id="PF04909"/>
    </source>
</evidence>
<dbReference type="PANTHER" id="PTHR21240:SF28">
    <property type="entry name" value="ISO-OROTATE DECARBOXYLASE (EUROFUNG)"/>
    <property type="match status" value="1"/>
</dbReference>
<dbReference type="PANTHER" id="PTHR21240">
    <property type="entry name" value="2-AMINO-3-CARBOXYLMUCONATE-6-SEMIALDEHYDE DECARBOXYLASE"/>
    <property type="match status" value="1"/>
</dbReference>
<dbReference type="Pfam" id="PF04909">
    <property type="entry name" value="Amidohydro_2"/>
    <property type="match status" value="1"/>
</dbReference>
<feature type="domain" description="Amidohydrolase-related" evidence="2">
    <location>
        <begin position="89"/>
        <end position="258"/>
    </location>
</feature>
<gene>
    <name evidence="3" type="ORF">U472_15600</name>
</gene>
<proteinExistence type="predicted"/>
<dbReference type="InterPro" id="IPR032465">
    <property type="entry name" value="ACMSD"/>
</dbReference>
<comment type="caution">
    <text evidence="3">The sequence shown here is derived from an EMBL/GenBank/DDBJ whole genome shotgun (WGS) entry which is preliminary data.</text>
</comment>